<dbReference type="Gene3D" id="2.60.120.10">
    <property type="entry name" value="Jelly Rolls"/>
    <property type="match status" value="1"/>
</dbReference>
<evidence type="ECO:0000256" key="3">
    <source>
        <dbReference type="ARBA" id="ARBA00022525"/>
    </source>
</evidence>
<gene>
    <name evidence="8" type="ORF">PMG11_04088</name>
</gene>
<evidence type="ECO:0000256" key="1">
    <source>
        <dbReference type="ARBA" id="ARBA00004613"/>
    </source>
</evidence>
<evidence type="ECO:0000259" key="7">
    <source>
        <dbReference type="SMART" id="SM00835"/>
    </source>
</evidence>
<keyword evidence="9" id="KW-1185">Reference proteome</keyword>
<dbReference type="GO" id="GO:0005576">
    <property type="term" value="C:extracellular region"/>
    <property type="evidence" value="ECO:0007669"/>
    <property type="project" value="UniProtKB-SubCell"/>
</dbReference>
<dbReference type="Proteomes" id="UP000042958">
    <property type="component" value="Unassembled WGS sequence"/>
</dbReference>
<dbReference type="Pfam" id="PF00190">
    <property type="entry name" value="Cupin_1"/>
    <property type="match status" value="1"/>
</dbReference>
<evidence type="ECO:0000256" key="5">
    <source>
        <dbReference type="ARBA" id="ARBA00023211"/>
    </source>
</evidence>
<dbReference type="InterPro" id="IPR001929">
    <property type="entry name" value="Germin"/>
</dbReference>
<name>A0A0F7VIP7_PENBI</name>
<sequence length="237" mass="25650">MFPQFTISSVLACALALALQAEAAPHQMLERATTDLSLTAQLRLADTAAERYQLLPKDEDFVFDFNKNAELPLANHKNFPALVGTGASFSVSQLPACSMSFVHLHPRATELFAINSGRVLSEMVPEGGVVDSKGNQRVIREELSQGMLTIFPAGSFHTQVNPDCGPANFTAAFTSEDPGFFLVADQTFAFSDDVVAATFGQSIAGEDIDKVRHAIPANMLIKVEECLTKCGKQKRQV</sequence>
<feature type="chain" id="PRO_5002524182" description="Cupin type-1 domain-containing protein" evidence="6">
    <location>
        <begin position="24"/>
        <end position="237"/>
    </location>
</feature>
<reference evidence="9" key="1">
    <citation type="journal article" date="2015" name="Genome Announc.">
        <title>Draft genome sequence of the fungus Penicillium brasilianum MG11.</title>
        <authorList>
            <person name="Horn F."/>
            <person name="Linde J."/>
            <person name="Mattern D.J."/>
            <person name="Walther G."/>
            <person name="Guthke R."/>
            <person name="Brakhage A.A."/>
            <person name="Valiante V."/>
        </authorList>
    </citation>
    <scope>NUCLEOTIDE SEQUENCE [LARGE SCALE GENOMIC DNA]</scope>
    <source>
        <strain evidence="9">MG11</strain>
    </source>
</reference>
<evidence type="ECO:0000256" key="2">
    <source>
        <dbReference type="ARBA" id="ARBA00007456"/>
    </source>
</evidence>
<keyword evidence="3" id="KW-0964">Secreted</keyword>
<keyword evidence="6" id="KW-0732">Signal</keyword>
<proteinExistence type="inferred from homology"/>
<dbReference type="InterPro" id="IPR011051">
    <property type="entry name" value="RmlC_Cupin_sf"/>
</dbReference>
<evidence type="ECO:0000256" key="4">
    <source>
        <dbReference type="ARBA" id="ARBA00022723"/>
    </source>
</evidence>
<dbReference type="SMART" id="SM00835">
    <property type="entry name" value="Cupin_1"/>
    <property type="match status" value="1"/>
</dbReference>
<accession>A0A0F7VIP7</accession>
<dbReference type="AlphaFoldDB" id="A0A0F7VIP7"/>
<dbReference type="GO" id="GO:0030145">
    <property type="term" value="F:manganese ion binding"/>
    <property type="evidence" value="ECO:0007669"/>
    <property type="project" value="InterPro"/>
</dbReference>
<dbReference type="InterPro" id="IPR014710">
    <property type="entry name" value="RmlC-like_jellyroll"/>
</dbReference>
<dbReference type="EMBL" id="CDHK01000003">
    <property type="protein sequence ID" value="CEO59412.1"/>
    <property type="molecule type" value="Genomic_DNA"/>
</dbReference>
<protein>
    <recommendedName>
        <fullName evidence="7">Cupin type-1 domain-containing protein</fullName>
    </recommendedName>
</protein>
<feature type="signal peptide" evidence="6">
    <location>
        <begin position="1"/>
        <end position="23"/>
    </location>
</feature>
<dbReference type="SUPFAM" id="SSF51182">
    <property type="entry name" value="RmlC-like cupins"/>
    <property type="match status" value="1"/>
</dbReference>
<feature type="domain" description="Cupin type-1" evidence="7">
    <location>
        <begin position="52"/>
        <end position="209"/>
    </location>
</feature>
<dbReference type="STRING" id="104259.A0A0F7VIP7"/>
<comment type="similarity">
    <text evidence="2">Belongs to the germin family.</text>
</comment>
<keyword evidence="4" id="KW-0479">Metal-binding</keyword>
<evidence type="ECO:0000256" key="6">
    <source>
        <dbReference type="SAM" id="SignalP"/>
    </source>
</evidence>
<dbReference type="FunFam" id="2.60.120.10:FF:000150">
    <property type="entry name" value="Spherulin, putative"/>
    <property type="match status" value="1"/>
</dbReference>
<dbReference type="InterPro" id="IPR006045">
    <property type="entry name" value="Cupin_1"/>
</dbReference>
<keyword evidence="5" id="KW-0464">Manganese</keyword>
<dbReference type="PANTHER" id="PTHR31238">
    <property type="entry name" value="GERMIN-LIKE PROTEIN SUBFAMILY 3 MEMBER 3"/>
    <property type="match status" value="1"/>
</dbReference>
<dbReference type="CDD" id="cd02241">
    <property type="entry name" value="cupin_OxOx"/>
    <property type="match status" value="1"/>
</dbReference>
<comment type="subcellular location">
    <subcellularLocation>
        <location evidence="1">Secreted</location>
    </subcellularLocation>
</comment>
<evidence type="ECO:0000313" key="8">
    <source>
        <dbReference type="EMBL" id="CEO59412.1"/>
    </source>
</evidence>
<evidence type="ECO:0000313" key="9">
    <source>
        <dbReference type="Proteomes" id="UP000042958"/>
    </source>
</evidence>
<dbReference type="OrthoDB" id="1921208at2759"/>
<organism evidence="8 9">
    <name type="scientific">Penicillium brasilianum</name>
    <dbReference type="NCBI Taxonomy" id="104259"/>
    <lineage>
        <taxon>Eukaryota</taxon>
        <taxon>Fungi</taxon>
        <taxon>Dikarya</taxon>
        <taxon>Ascomycota</taxon>
        <taxon>Pezizomycotina</taxon>
        <taxon>Eurotiomycetes</taxon>
        <taxon>Eurotiomycetidae</taxon>
        <taxon>Eurotiales</taxon>
        <taxon>Aspergillaceae</taxon>
        <taxon>Penicillium</taxon>
    </lineage>
</organism>